<organism evidence="2 3">
    <name type="scientific">candidate division GN15 bacterium</name>
    <dbReference type="NCBI Taxonomy" id="2072418"/>
    <lineage>
        <taxon>Bacteria</taxon>
        <taxon>candidate division GN15</taxon>
    </lineage>
</organism>
<dbReference type="Proteomes" id="UP000250918">
    <property type="component" value="Unassembled WGS sequence"/>
</dbReference>
<proteinExistence type="predicted"/>
<sequence length="688" mass="71274">MKHSSTAPKLAMLMLATIIVATAVYPAVPGIIAYQGRLTTPSGTAVPDGNYLIRFAIYSASAGGTVLWDNDYRTVAVSGGLFTYNLGDSVALPITLFASDTARYLGIKVGADPEIVPRVKLNTVPFSFKALYSDTAAMAFGVAGGGGGWTDGGATVRLTTLADKVSIGTSGATNKLDVTVTDAGYGAGYFSVDNASNAVPALYGSTNGTGHGIWGNAIAAAKGGVFGSSSSGYGVYGSSSGKYGVYGTGDKGVFGEHPSSHNYGFLGGLDVGVYGKDTSSSCTGALGGEYFGVSGSAQQANEVGIFGECTSGVGIRASSTDSTGLHASSAFGLAIYGLGRRGVYGKGSTYGVMGEHNASGNYATLGNEWSAVYAFANGTNGRGLEARNDSFKVTFMAAGENTGAYAVVDTGIHDIPQCSGALAYGGIGVCGYGDSAADFGGMVKISRSSGHIGGLTLHSTSHNDPGRCGIFISNNNLGTIEGDDSEDQWFGLYSGFSGSRKYDAHLAVYGSNTSGWGNRIEMYHDGTDGYLATDVGDINLMPATNVGVGTVVPGYKLDVAGQCHATSFPTSSDERLKENVQPITDALEKIEQINGVSFDWNQTYESLGRSSGHREIGVIAQDVEKVLPELVTTWGDKNYRAVDYGRLTAVLVEATKQLAKENSTLKAENAAISQRLDELQRKVEKLSK</sequence>
<accession>A0A855X603</accession>
<dbReference type="InterPro" id="IPR030392">
    <property type="entry name" value="S74_ICA"/>
</dbReference>
<comment type="caution">
    <text evidence="2">The sequence shown here is derived from an EMBL/GenBank/DDBJ whole genome shotgun (WGS) entry which is preliminary data.</text>
</comment>
<feature type="domain" description="Peptidase S74" evidence="1">
    <location>
        <begin position="572"/>
        <end position="669"/>
    </location>
</feature>
<dbReference type="Gene3D" id="1.10.10.10">
    <property type="entry name" value="Winged helix-like DNA-binding domain superfamily/Winged helix DNA-binding domain"/>
    <property type="match status" value="1"/>
</dbReference>
<evidence type="ECO:0000313" key="3">
    <source>
        <dbReference type="Proteomes" id="UP000250918"/>
    </source>
</evidence>
<gene>
    <name evidence="2" type="ORF">C3F09_07595</name>
</gene>
<dbReference type="Pfam" id="PF13884">
    <property type="entry name" value="Peptidase_S74"/>
    <property type="match status" value="1"/>
</dbReference>
<dbReference type="PROSITE" id="PS51688">
    <property type="entry name" value="ICA"/>
    <property type="match status" value="1"/>
</dbReference>
<reference evidence="2 3" key="1">
    <citation type="journal article" date="2018" name="ISME J.">
        <title>A methanotrophic archaeon couples anaerobic oxidation of methane to Fe(III) reduction.</title>
        <authorList>
            <person name="Cai C."/>
            <person name="Leu A.O."/>
            <person name="Xie G.J."/>
            <person name="Guo J."/>
            <person name="Feng Y."/>
            <person name="Zhao J.X."/>
            <person name="Tyson G.W."/>
            <person name="Yuan Z."/>
            <person name="Hu S."/>
        </authorList>
    </citation>
    <scope>NUCLEOTIDE SEQUENCE [LARGE SCALE GENOMIC DNA]</scope>
    <source>
        <strain evidence="2">FeB_12</strain>
    </source>
</reference>
<dbReference type="EMBL" id="PQAP01000109">
    <property type="protein sequence ID" value="PWB71579.1"/>
    <property type="molecule type" value="Genomic_DNA"/>
</dbReference>
<protein>
    <recommendedName>
        <fullName evidence="1">Peptidase S74 domain-containing protein</fullName>
    </recommendedName>
</protein>
<evidence type="ECO:0000313" key="2">
    <source>
        <dbReference type="EMBL" id="PWB71579.1"/>
    </source>
</evidence>
<dbReference type="InterPro" id="IPR036388">
    <property type="entry name" value="WH-like_DNA-bd_sf"/>
</dbReference>
<name>A0A855X603_9BACT</name>
<dbReference type="AlphaFoldDB" id="A0A855X603"/>
<evidence type="ECO:0000259" key="1">
    <source>
        <dbReference type="PROSITE" id="PS51688"/>
    </source>
</evidence>